<dbReference type="PANTHER" id="PTHR37467">
    <property type="entry name" value="EXPORTED CALCIUM-BINDING GLYCOPROTEIN-RELATED"/>
    <property type="match status" value="1"/>
</dbReference>
<evidence type="ECO:0000256" key="3">
    <source>
        <dbReference type="ARBA" id="ARBA00022729"/>
    </source>
</evidence>
<keyword evidence="2" id="KW-0964">Secreted</keyword>
<proteinExistence type="predicted"/>
<dbReference type="Pfam" id="PF18884">
    <property type="entry name" value="TSP3_bac"/>
    <property type="match status" value="6"/>
</dbReference>
<dbReference type="EMBL" id="CP058579">
    <property type="protein sequence ID" value="QLG61461.1"/>
    <property type="molecule type" value="Genomic_DNA"/>
</dbReference>
<reference evidence="6 7" key="1">
    <citation type="submission" date="2020-06" db="EMBL/GenBank/DDBJ databases">
        <title>NJ-3-1, isolated from saline soil.</title>
        <authorList>
            <person name="Cui H.L."/>
            <person name="Shi X."/>
        </authorList>
    </citation>
    <scope>NUCLEOTIDE SEQUENCE [LARGE SCALE GENOMIC DNA]</scope>
    <source>
        <strain evidence="6 7">NJ-3-1</strain>
    </source>
</reference>
<dbReference type="AlphaFoldDB" id="A0A7D5QCE0"/>
<sequence length="655" mass="69275">MSRRIRVPFVLLLLVVAAVAPVGGAAATGSSDAGTVDVAGTADLDGTADADVTPDTAAGIATNHGGTIVRTTTFSLTPGEPGSVDATMRFDLPDGVPELTVGPFPDGVTVVDEGGFDREGDRYVRRDHGRAALTLRFDLPSEQLSTADVGIDTGDWAYVRVPYVPTEWSYYGDAPAFRGDAAVDGEGAVQGEWAYLGATETTTRSAGDLTVRYVRAAGDPDAPSPDAVFAGWNWLATRLGSGGRDRVTVFALPTPDAMEWRRSPGLASDEDGAAYVFSRAPATGTEPAWFHEFVHLLQGPEPSEGMEWYPEASATYYARLAALNLGASEYGTFREASTVEEPRNVRFTRRSSWRSPTDYRQGALALGAIDATVGAASDGDRRLADAHRRLRDDDRLTYDSFRDAAVAAGNGSAGAEADRVVDAPARHEFVDDGLAYADHAPDRDLDGDGLDLATEREHGTNPFLADTDGDGLDDPAELDRGSDPLAATRDADGNDDGEGSADEPDPKTVDSDGDGLSDVRERELGTDRKRADTDHDGLADGEEVEGVTDPLDPDTDGDDLGDGEERESGTDPLAEDTDGDGLPDGHEVHVGTDPADPDTDGDGVPDGEQHREESESDGEDVPTWSPRGVGEMVGDLVEDALELPRMVADVVRLLT</sequence>
<evidence type="ECO:0000256" key="2">
    <source>
        <dbReference type="ARBA" id="ARBA00022525"/>
    </source>
</evidence>
<protein>
    <recommendedName>
        <fullName evidence="8">Thrombospondin type 3 repeat-containing protein</fullName>
    </recommendedName>
</protein>
<dbReference type="GeneID" id="56037156"/>
<keyword evidence="3" id="KW-0732">Signal</keyword>
<feature type="compositionally biased region" description="Acidic residues" evidence="5">
    <location>
        <begin position="539"/>
        <end position="565"/>
    </location>
</feature>
<name>A0A7D5QCE0_9EURY</name>
<dbReference type="RefSeq" id="WP_179268046.1">
    <property type="nucleotide sequence ID" value="NZ_CP058579.1"/>
</dbReference>
<feature type="compositionally biased region" description="Acidic residues" evidence="5">
    <location>
        <begin position="595"/>
        <end position="605"/>
    </location>
</feature>
<dbReference type="InterPro" id="IPR059100">
    <property type="entry name" value="TSP3_bac"/>
</dbReference>
<dbReference type="InterPro" id="IPR053180">
    <property type="entry name" value="Ca-binding_acidic-repeat"/>
</dbReference>
<feature type="region of interest" description="Disordered" evidence="5">
    <location>
        <begin position="437"/>
        <end position="631"/>
    </location>
</feature>
<evidence type="ECO:0000256" key="1">
    <source>
        <dbReference type="ARBA" id="ARBA00004613"/>
    </source>
</evidence>
<dbReference type="KEGG" id="halu:HUG12_06815"/>
<feature type="compositionally biased region" description="Acidic residues" evidence="5">
    <location>
        <begin position="493"/>
        <end position="503"/>
    </location>
</feature>
<organism evidence="6 7">
    <name type="scientific">Halorarum salinum</name>
    <dbReference type="NCBI Taxonomy" id="2743089"/>
    <lineage>
        <taxon>Archaea</taxon>
        <taxon>Methanobacteriati</taxon>
        <taxon>Methanobacteriota</taxon>
        <taxon>Stenosarchaea group</taxon>
        <taxon>Halobacteria</taxon>
        <taxon>Halobacteriales</taxon>
        <taxon>Haloferacaceae</taxon>
        <taxon>Halorarum</taxon>
    </lineage>
</organism>
<dbReference type="OrthoDB" id="271491at2157"/>
<gene>
    <name evidence="6" type="ORF">HUG12_06815</name>
</gene>
<accession>A0A7D5QCE0</accession>
<evidence type="ECO:0000313" key="6">
    <source>
        <dbReference type="EMBL" id="QLG61461.1"/>
    </source>
</evidence>
<evidence type="ECO:0000313" key="7">
    <source>
        <dbReference type="Proteomes" id="UP000509626"/>
    </source>
</evidence>
<evidence type="ECO:0008006" key="8">
    <source>
        <dbReference type="Google" id="ProtNLM"/>
    </source>
</evidence>
<dbReference type="PANTHER" id="PTHR37467:SF1">
    <property type="entry name" value="EXPORTED CALCIUM-BINDING GLYCOPROTEIN"/>
    <property type="match status" value="1"/>
</dbReference>
<evidence type="ECO:0000256" key="5">
    <source>
        <dbReference type="SAM" id="MobiDB-lite"/>
    </source>
</evidence>
<comment type="subcellular location">
    <subcellularLocation>
        <location evidence="1">Secreted</location>
    </subcellularLocation>
</comment>
<evidence type="ECO:0000256" key="4">
    <source>
        <dbReference type="ARBA" id="ARBA00022837"/>
    </source>
</evidence>
<feature type="compositionally biased region" description="Acidic residues" evidence="5">
    <location>
        <begin position="467"/>
        <end position="476"/>
    </location>
</feature>
<keyword evidence="7" id="KW-1185">Reference proteome</keyword>
<feature type="compositionally biased region" description="Basic and acidic residues" evidence="5">
    <location>
        <begin position="517"/>
        <end position="538"/>
    </location>
</feature>
<keyword evidence="4" id="KW-0106">Calcium</keyword>
<dbReference type="Proteomes" id="UP000509626">
    <property type="component" value="Chromosome"/>
</dbReference>